<protein>
    <submittedName>
        <fullName evidence="1">Uncharacterized protein</fullName>
    </submittedName>
</protein>
<dbReference type="Proteomes" id="UP000738879">
    <property type="component" value="Unassembled WGS sequence"/>
</dbReference>
<name>A0A943BN43_9ACTN</name>
<dbReference type="AlphaFoldDB" id="A0A943BN43"/>
<evidence type="ECO:0000313" key="2">
    <source>
        <dbReference type="Proteomes" id="UP000738879"/>
    </source>
</evidence>
<organism evidence="1 2">
    <name type="scientific">Collinsella intestinalis</name>
    <dbReference type="NCBI Taxonomy" id="147207"/>
    <lineage>
        <taxon>Bacteria</taxon>
        <taxon>Bacillati</taxon>
        <taxon>Actinomycetota</taxon>
        <taxon>Coriobacteriia</taxon>
        <taxon>Coriobacteriales</taxon>
        <taxon>Coriobacteriaceae</taxon>
        <taxon>Collinsella</taxon>
    </lineage>
</organism>
<proteinExistence type="predicted"/>
<evidence type="ECO:0000313" key="1">
    <source>
        <dbReference type="EMBL" id="MBS5147527.1"/>
    </source>
</evidence>
<sequence>MFSENTPPSFLYGGGIVRIDDETTFASLADLLPLDAHASESFRFAPRSASLAEVAEISAAAMREADRIGVVFITHSGEPSEKVLGIVRLGRCSVPIAFEIGQ</sequence>
<accession>A0A943BN43</accession>
<gene>
    <name evidence="1" type="ORF">KHY67_07540</name>
</gene>
<reference evidence="1" key="1">
    <citation type="submission" date="2021-02" db="EMBL/GenBank/DDBJ databases">
        <title>Infant gut strain persistence is associated with maternal origin, phylogeny, and functional potential including surface adhesion and iron acquisition.</title>
        <authorList>
            <person name="Lou Y.C."/>
        </authorList>
    </citation>
    <scope>NUCLEOTIDE SEQUENCE</scope>
    <source>
        <strain evidence="1">L3_128_245G1_dasL3_128_245G1_concoct_49</strain>
    </source>
</reference>
<comment type="caution">
    <text evidence="1">The sequence shown here is derived from an EMBL/GenBank/DDBJ whole genome shotgun (WGS) entry which is preliminary data.</text>
</comment>
<dbReference type="EMBL" id="JAGZJA010000011">
    <property type="protein sequence ID" value="MBS5147527.1"/>
    <property type="molecule type" value="Genomic_DNA"/>
</dbReference>